<protein>
    <submittedName>
        <fullName evidence="1">Uncharacterized protein</fullName>
    </submittedName>
</protein>
<dbReference type="Proteomes" id="UP001497516">
    <property type="component" value="Chromosome 5"/>
</dbReference>
<evidence type="ECO:0000313" key="1">
    <source>
        <dbReference type="EMBL" id="CAL1387769.1"/>
    </source>
</evidence>
<reference evidence="1 2" key="1">
    <citation type="submission" date="2024-04" db="EMBL/GenBank/DDBJ databases">
        <authorList>
            <person name="Fracassetti M."/>
        </authorList>
    </citation>
    <scope>NUCLEOTIDE SEQUENCE [LARGE SCALE GENOMIC DNA]</scope>
</reference>
<dbReference type="AlphaFoldDB" id="A0AAV2EPC6"/>
<organism evidence="1 2">
    <name type="scientific">Linum trigynum</name>
    <dbReference type="NCBI Taxonomy" id="586398"/>
    <lineage>
        <taxon>Eukaryota</taxon>
        <taxon>Viridiplantae</taxon>
        <taxon>Streptophyta</taxon>
        <taxon>Embryophyta</taxon>
        <taxon>Tracheophyta</taxon>
        <taxon>Spermatophyta</taxon>
        <taxon>Magnoliopsida</taxon>
        <taxon>eudicotyledons</taxon>
        <taxon>Gunneridae</taxon>
        <taxon>Pentapetalae</taxon>
        <taxon>rosids</taxon>
        <taxon>fabids</taxon>
        <taxon>Malpighiales</taxon>
        <taxon>Linaceae</taxon>
        <taxon>Linum</taxon>
    </lineage>
</organism>
<gene>
    <name evidence="1" type="ORF">LTRI10_LOCUS28732</name>
</gene>
<sequence length="116" mass="13487">MGGEPIIPIEVIVPSYRVAHHDPTNNGKERIDDLDLADKRREVVVVRLEAMKKQVARYYVKKMRPHAIVARARFSSVVFDQTPRKESWRQSGKFHIVFARSWALARSSWSISMARR</sequence>
<name>A0AAV2EPC6_9ROSI</name>
<accession>A0AAV2EPC6</accession>
<proteinExistence type="predicted"/>
<dbReference type="EMBL" id="OZ034818">
    <property type="protein sequence ID" value="CAL1387769.1"/>
    <property type="molecule type" value="Genomic_DNA"/>
</dbReference>
<keyword evidence="2" id="KW-1185">Reference proteome</keyword>
<evidence type="ECO:0000313" key="2">
    <source>
        <dbReference type="Proteomes" id="UP001497516"/>
    </source>
</evidence>